<accession>A0A1W4X7L9</accession>
<organism evidence="10 11">
    <name type="scientific">Agrilus planipennis</name>
    <name type="common">Emerald ash borer</name>
    <name type="synonym">Agrilus marcopoli</name>
    <dbReference type="NCBI Taxonomy" id="224129"/>
    <lineage>
        <taxon>Eukaryota</taxon>
        <taxon>Metazoa</taxon>
        <taxon>Ecdysozoa</taxon>
        <taxon>Arthropoda</taxon>
        <taxon>Hexapoda</taxon>
        <taxon>Insecta</taxon>
        <taxon>Pterygota</taxon>
        <taxon>Neoptera</taxon>
        <taxon>Endopterygota</taxon>
        <taxon>Coleoptera</taxon>
        <taxon>Polyphaga</taxon>
        <taxon>Elateriformia</taxon>
        <taxon>Buprestoidea</taxon>
        <taxon>Buprestidae</taxon>
        <taxon>Agrilinae</taxon>
        <taxon>Agrilus</taxon>
    </lineage>
</organism>
<keyword evidence="10" id="KW-1185">Reference proteome</keyword>
<feature type="binding site" evidence="6">
    <location>
        <position position="60"/>
    </location>
    <ligand>
        <name>Zn(2+)</name>
        <dbReference type="ChEBI" id="CHEBI:29105"/>
    </ligand>
</feature>
<evidence type="ECO:0000256" key="1">
    <source>
        <dbReference type="ARBA" id="ARBA00022723"/>
    </source>
</evidence>
<dbReference type="Gene3D" id="3.30.160.60">
    <property type="entry name" value="Classic Zinc Finger"/>
    <property type="match status" value="1"/>
</dbReference>
<dbReference type="PROSITE" id="PS50157">
    <property type="entry name" value="ZINC_FINGER_C2H2_2"/>
    <property type="match status" value="3"/>
</dbReference>
<feature type="domain" description="C2H2-type" evidence="8">
    <location>
        <begin position="921"/>
        <end position="946"/>
    </location>
</feature>
<dbReference type="KEGG" id="apln:108741707"/>
<dbReference type="InParanoid" id="A0A1W4X7L9"/>
<dbReference type="RefSeq" id="XP_018332101.1">
    <property type="nucleotide sequence ID" value="XM_018476599.1"/>
</dbReference>
<feature type="domain" description="C2H2-type" evidence="8">
    <location>
        <begin position="893"/>
        <end position="921"/>
    </location>
</feature>
<feature type="region of interest" description="Disordered" evidence="7">
    <location>
        <begin position="659"/>
        <end position="679"/>
    </location>
</feature>
<feature type="region of interest" description="Disordered" evidence="7">
    <location>
        <begin position="184"/>
        <end position="209"/>
    </location>
</feature>
<dbReference type="InterPro" id="IPR036236">
    <property type="entry name" value="Znf_C2H2_sf"/>
</dbReference>
<dbReference type="OrthoDB" id="654211at2759"/>
<dbReference type="SMART" id="SM00355">
    <property type="entry name" value="ZnF_C2H2"/>
    <property type="match status" value="7"/>
</dbReference>
<dbReference type="SUPFAM" id="SSF57667">
    <property type="entry name" value="beta-beta-alpha zinc fingers"/>
    <property type="match status" value="2"/>
</dbReference>
<dbReference type="SUPFAM" id="SSF57716">
    <property type="entry name" value="Glucocorticoid receptor-like (DNA-binding domain)"/>
    <property type="match status" value="1"/>
</dbReference>
<evidence type="ECO:0000259" key="9">
    <source>
        <dbReference type="PROSITE" id="PS51915"/>
    </source>
</evidence>
<evidence type="ECO:0000256" key="3">
    <source>
        <dbReference type="ARBA" id="ARBA00022771"/>
    </source>
</evidence>
<dbReference type="GO" id="GO:0000981">
    <property type="term" value="F:DNA-binding transcription factor activity, RNA polymerase II-specific"/>
    <property type="evidence" value="ECO:0007669"/>
    <property type="project" value="TreeGrafter"/>
</dbReference>
<dbReference type="PROSITE" id="PS51915">
    <property type="entry name" value="ZAD"/>
    <property type="match status" value="1"/>
</dbReference>
<dbReference type="PANTHER" id="PTHR24409:SF295">
    <property type="entry name" value="AZ2-RELATED"/>
    <property type="match status" value="1"/>
</dbReference>
<keyword evidence="3 5" id="KW-0863">Zinc-finger</keyword>
<sequence length="946" mass="108263">MSISNGYGENDCRLCGKACNFSDTHNIFEKTEEGVQLVQLIKDFLPILIYRTDPLSKQVCELCCSNLKNFCEFKKKCLAYFNEQKGKLESKVDINENEKLFLNTISNSTCSTRKNGLTDSQHFDESDNQQSESELCAELQNAIKESLTQIQMEEKRQQQAVCSIKVATNLTNCNENVINGNLEDESSQDSFYHTKANSTNSESHSDMELCDSPATDMSVVHNKHVSTEPAIKRRKLIGPKSCMERLRKKYGYSPLREIEKEVDPVIYNPLSLLNCILNYFNKTNIPDYEYQNYTTCTLSSLQEWEVFEDFDKESTCRHCNMVFKNLKMVAEHELQHLYVVEKEKVDSPNFTISNGFHKRVHNVWLKNINKTDETEEPDVVDFENDHNYEDENVRDELIRNGDINVEKPIEEIIDEEDQGLLVPVEKSSDGSTKGEVVLIDTIAMVNGTPLSEIPKDLRRTMFKSVTVNGVKRKFCSLCRYTFKDNWAIESHYFSSGCHYTCRFCGLRFNKQRAEFDDHIKNHILNGDKRTDKIFASRKAHLPPKVINQSRLKAKPAYIPSKPIPKITPHKIKAMFKEIEQDSQKMKKETNSNIAYSEKSSSVDPYKPQNQAYFCRKCYQVFFKLDEFNVHVVSCNGTGMATVTEANNARYYNRNSSHISPRFSAEGSKSDTESYSPSGRPIRHCVKEAGPYVDGSEVDEALRPKTAVMNNTLPTERGYECSLCSSCFPTKYSRNSHMRIHKNDYGLKKLSDHSITISRNRQENVAKKVINMVEQNNIPTYTKYVNNVRIKQEPTEPIVEIHEGEAENMNIPSSIGSVSITPIPNANHKTNVDPDIIRLVQSNPNITIKTMSRSNSNDNEQYYMQGGSGFFRNAMTMGNSTPNNSSQDNDGRCYRCSSCSKPFANKSNLYFHKKHQCTGSKYPCPFCRKRFGTEAAYSSHIFYNHPE</sequence>
<dbReference type="InterPro" id="IPR012934">
    <property type="entry name" value="Znf_AD"/>
</dbReference>
<gene>
    <name evidence="11" type="primary">LOC108741707</name>
</gene>
<proteinExistence type="predicted"/>
<keyword evidence="4 6" id="KW-0862">Zinc</keyword>
<feature type="binding site" evidence="6">
    <location>
        <position position="12"/>
    </location>
    <ligand>
        <name>Zn(2+)</name>
        <dbReference type="ChEBI" id="CHEBI:29105"/>
    </ligand>
</feature>
<dbReference type="PROSITE" id="PS00028">
    <property type="entry name" value="ZINC_FINGER_C2H2_1"/>
    <property type="match status" value="3"/>
</dbReference>
<evidence type="ECO:0000256" key="5">
    <source>
        <dbReference type="PROSITE-ProRule" id="PRU00042"/>
    </source>
</evidence>
<evidence type="ECO:0000256" key="2">
    <source>
        <dbReference type="ARBA" id="ARBA00022737"/>
    </source>
</evidence>
<protein>
    <submittedName>
        <fullName evidence="11">Uncharacterized protein LOC108741707</fullName>
    </submittedName>
</protein>
<evidence type="ECO:0000256" key="6">
    <source>
        <dbReference type="PROSITE-ProRule" id="PRU01263"/>
    </source>
</evidence>
<feature type="domain" description="C2H2-type" evidence="8">
    <location>
        <begin position="718"/>
        <end position="745"/>
    </location>
</feature>
<dbReference type="Proteomes" id="UP000192223">
    <property type="component" value="Unplaced"/>
</dbReference>
<feature type="compositionally biased region" description="Polar residues" evidence="7">
    <location>
        <begin position="188"/>
        <end position="202"/>
    </location>
</feature>
<evidence type="ECO:0000256" key="4">
    <source>
        <dbReference type="ARBA" id="ARBA00022833"/>
    </source>
</evidence>
<keyword evidence="2" id="KW-0677">Repeat</keyword>
<evidence type="ECO:0000313" key="10">
    <source>
        <dbReference type="Proteomes" id="UP000192223"/>
    </source>
</evidence>
<keyword evidence="1 6" id="KW-0479">Metal-binding</keyword>
<evidence type="ECO:0000256" key="7">
    <source>
        <dbReference type="SAM" id="MobiDB-lite"/>
    </source>
</evidence>
<evidence type="ECO:0000313" key="11">
    <source>
        <dbReference type="RefSeq" id="XP_018332101.1"/>
    </source>
</evidence>
<dbReference type="PANTHER" id="PTHR24409">
    <property type="entry name" value="ZINC FINGER PROTEIN 142"/>
    <property type="match status" value="1"/>
</dbReference>
<dbReference type="Pfam" id="PF07776">
    <property type="entry name" value="zf-AD"/>
    <property type="match status" value="1"/>
</dbReference>
<feature type="binding site" evidence="6">
    <location>
        <position position="15"/>
    </location>
    <ligand>
        <name>Zn(2+)</name>
        <dbReference type="ChEBI" id="CHEBI:29105"/>
    </ligand>
</feature>
<evidence type="ECO:0000259" key="8">
    <source>
        <dbReference type="PROSITE" id="PS50157"/>
    </source>
</evidence>
<dbReference type="GO" id="GO:0000977">
    <property type="term" value="F:RNA polymerase II transcription regulatory region sequence-specific DNA binding"/>
    <property type="evidence" value="ECO:0007669"/>
    <property type="project" value="TreeGrafter"/>
</dbReference>
<dbReference type="GeneID" id="108741707"/>
<dbReference type="Gene3D" id="3.40.1800.20">
    <property type="match status" value="1"/>
</dbReference>
<name>A0A1W4X7L9_AGRPL</name>
<reference evidence="11" key="1">
    <citation type="submission" date="2025-08" db="UniProtKB">
        <authorList>
            <consortium name="RefSeq"/>
        </authorList>
    </citation>
    <scope>IDENTIFICATION</scope>
    <source>
        <tissue evidence="11">Entire body</tissue>
    </source>
</reference>
<dbReference type="AlphaFoldDB" id="A0A1W4X7L9"/>
<dbReference type="GO" id="GO:0005634">
    <property type="term" value="C:nucleus"/>
    <property type="evidence" value="ECO:0007669"/>
    <property type="project" value="InterPro"/>
</dbReference>
<dbReference type="InterPro" id="IPR013087">
    <property type="entry name" value="Znf_C2H2_type"/>
</dbReference>
<feature type="domain" description="ZAD" evidence="9">
    <location>
        <begin position="10"/>
        <end position="87"/>
    </location>
</feature>
<dbReference type="GO" id="GO:0008270">
    <property type="term" value="F:zinc ion binding"/>
    <property type="evidence" value="ECO:0007669"/>
    <property type="project" value="UniProtKB-UniRule"/>
</dbReference>
<feature type="binding site" evidence="6">
    <location>
        <position position="63"/>
    </location>
    <ligand>
        <name>Zn(2+)</name>
        <dbReference type="ChEBI" id="CHEBI:29105"/>
    </ligand>
</feature>